<dbReference type="AlphaFoldDB" id="A0A3D9LIX0"/>
<dbReference type="Pfam" id="PF18967">
    <property type="entry name" value="PycTM"/>
    <property type="match status" value="1"/>
</dbReference>
<accession>A0A3D9LIX0</accession>
<evidence type="ECO:0000256" key="6">
    <source>
        <dbReference type="ARBA" id="ARBA00023118"/>
    </source>
</evidence>
<dbReference type="SUPFAM" id="SSF109604">
    <property type="entry name" value="HD-domain/PDEase-like"/>
    <property type="match status" value="1"/>
</dbReference>
<dbReference type="CDD" id="cd00077">
    <property type="entry name" value="HDc"/>
    <property type="match status" value="1"/>
</dbReference>
<evidence type="ECO:0000313" key="11">
    <source>
        <dbReference type="EMBL" id="REE05606.1"/>
    </source>
</evidence>
<proteinExistence type="predicted"/>
<feature type="domain" description="HD/PDEase" evidence="10">
    <location>
        <begin position="36"/>
        <end position="150"/>
    </location>
</feature>
<reference evidence="11 12" key="1">
    <citation type="submission" date="2018-07" db="EMBL/GenBank/DDBJ databases">
        <title>Genomic Encyclopedia of Type Strains, Phase IV (KMG-IV): sequencing the most valuable type-strain genomes for metagenomic binning, comparative biology and taxonomic classification.</title>
        <authorList>
            <person name="Goeker M."/>
        </authorList>
    </citation>
    <scope>NUCLEOTIDE SEQUENCE [LARGE SCALE GENOMIC DNA]</scope>
    <source>
        <strain evidence="11 12">DSM 4134</strain>
    </source>
</reference>
<evidence type="ECO:0000259" key="10">
    <source>
        <dbReference type="SMART" id="SM00471"/>
    </source>
</evidence>
<dbReference type="GO" id="GO:0000166">
    <property type="term" value="F:nucleotide binding"/>
    <property type="evidence" value="ECO:0007669"/>
    <property type="project" value="UniProtKB-KW"/>
</dbReference>
<evidence type="ECO:0000256" key="5">
    <source>
        <dbReference type="ARBA" id="ARBA00022989"/>
    </source>
</evidence>
<keyword evidence="12" id="KW-1185">Reference proteome</keyword>
<feature type="transmembrane region" description="Helical" evidence="9">
    <location>
        <begin position="389"/>
        <end position="410"/>
    </location>
</feature>
<organism evidence="11 12">
    <name type="scientific">Marinoscillum furvescens DSM 4134</name>
    <dbReference type="NCBI Taxonomy" id="1122208"/>
    <lineage>
        <taxon>Bacteria</taxon>
        <taxon>Pseudomonadati</taxon>
        <taxon>Bacteroidota</taxon>
        <taxon>Cytophagia</taxon>
        <taxon>Cytophagales</taxon>
        <taxon>Reichenbachiellaceae</taxon>
        <taxon>Marinoscillum</taxon>
    </lineage>
</organism>
<protein>
    <submittedName>
        <fullName evidence="11">Putative metal-dependent HD superfamily phosphohydrolase</fullName>
    </submittedName>
</protein>
<dbReference type="SMART" id="SM00471">
    <property type="entry name" value="HDc"/>
    <property type="match status" value="1"/>
</dbReference>
<keyword evidence="3 9" id="KW-0812">Transmembrane</keyword>
<comment type="caution">
    <text evidence="11">The sequence shown here is derived from an EMBL/GenBank/DDBJ whole genome shotgun (WGS) entry which is preliminary data.</text>
</comment>
<dbReference type="InterPro" id="IPR003607">
    <property type="entry name" value="HD/PDEase_dom"/>
</dbReference>
<keyword evidence="11" id="KW-0378">Hydrolase</keyword>
<dbReference type="InterPro" id="IPR043760">
    <property type="entry name" value="PycTM_dom"/>
</dbReference>
<dbReference type="PANTHER" id="PTHR21174">
    <property type="match status" value="1"/>
</dbReference>
<evidence type="ECO:0000313" key="12">
    <source>
        <dbReference type="Proteomes" id="UP000256779"/>
    </source>
</evidence>
<dbReference type="PANTHER" id="PTHR21174:SF0">
    <property type="entry name" value="HD PHOSPHOHYDROLASE FAMILY PROTEIN-RELATED"/>
    <property type="match status" value="1"/>
</dbReference>
<evidence type="ECO:0000256" key="4">
    <source>
        <dbReference type="ARBA" id="ARBA00022741"/>
    </source>
</evidence>
<dbReference type="InterPro" id="IPR006674">
    <property type="entry name" value="HD_domain"/>
</dbReference>
<name>A0A3D9LIX0_MARFU</name>
<keyword evidence="5 9" id="KW-1133">Transmembrane helix</keyword>
<dbReference type="GO" id="GO:0051607">
    <property type="term" value="P:defense response to virus"/>
    <property type="evidence" value="ECO:0007669"/>
    <property type="project" value="UniProtKB-KW"/>
</dbReference>
<feature type="coiled-coil region" evidence="8">
    <location>
        <begin position="192"/>
        <end position="236"/>
    </location>
</feature>
<sequence length="416" mass="47575">MANDKSRKMDGARSELLSRAQKFAENILTNELPEAIKYHSVEHTRDVVQAAREIGQASAVSAEDLEIVELAAWFHDLGYRETIDNHEEVSAEIALEFMGAQGVDDDTAARVVGCIMATKMPQSPRNPLEEVLCDADLAHLAKDNYCDRSELLQEELQKLNGKKISDEEWYKGNKDFITEHRFFTDYARAQFADKVKANLKLVNERLSTMNQQDDQVQDLEQQVKKLKKKVKKAKAIKPTRGIETMFRLTSKNHLDLSAMADTKANIMISVNSIILSVLVSVLFRKLEEYPHLIVPAIIMTLVCLSTIVFAILATLPNVSKGTFTEEDITRKRTNLLFFGNFHKMELNKYEWAMKEMMKDGDYLYTSLIRDIYYLGVVLSKKYKLLRISYTIFMFGFVVAVLSFAVAEIFFKTPYPY</sequence>
<dbReference type="GO" id="GO:0005886">
    <property type="term" value="C:plasma membrane"/>
    <property type="evidence" value="ECO:0007669"/>
    <property type="project" value="UniProtKB-SubCell"/>
</dbReference>
<keyword evidence="8" id="KW-0175">Coiled coil</keyword>
<evidence type="ECO:0000256" key="1">
    <source>
        <dbReference type="ARBA" id="ARBA00004236"/>
    </source>
</evidence>
<evidence type="ECO:0000256" key="9">
    <source>
        <dbReference type="SAM" id="Phobius"/>
    </source>
</evidence>
<dbReference type="Gene3D" id="1.10.3210.10">
    <property type="entry name" value="Hypothetical protein af1432"/>
    <property type="match status" value="1"/>
</dbReference>
<feature type="transmembrane region" description="Helical" evidence="9">
    <location>
        <begin position="289"/>
        <end position="313"/>
    </location>
</feature>
<dbReference type="EMBL" id="QREG01000001">
    <property type="protein sequence ID" value="REE05606.1"/>
    <property type="molecule type" value="Genomic_DNA"/>
</dbReference>
<dbReference type="Proteomes" id="UP000256779">
    <property type="component" value="Unassembled WGS sequence"/>
</dbReference>
<dbReference type="RefSeq" id="WP_245986111.1">
    <property type="nucleotide sequence ID" value="NZ_QREG01000001.1"/>
</dbReference>
<dbReference type="GO" id="GO:0016787">
    <property type="term" value="F:hydrolase activity"/>
    <property type="evidence" value="ECO:0007669"/>
    <property type="project" value="UniProtKB-KW"/>
</dbReference>
<feature type="transmembrane region" description="Helical" evidence="9">
    <location>
        <begin position="264"/>
        <end position="283"/>
    </location>
</feature>
<dbReference type="InterPro" id="IPR009218">
    <property type="entry name" value="HD_phosphohydro"/>
</dbReference>
<keyword evidence="6" id="KW-0051">Antiviral defense</keyword>
<evidence type="ECO:0000256" key="7">
    <source>
        <dbReference type="ARBA" id="ARBA00023136"/>
    </source>
</evidence>
<evidence type="ECO:0000256" key="8">
    <source>
        <dbReference type="SAM" id="Coils"/>
    </source>
</evidence>
<comment type="subcellular location">
    <subcellularLocation>
        <location evidence="1">Cell membrane</location>
    </subcellularLocation>
</comment>
<gene>
    <name evidence="11" type="ORF">C7460_101123</name>
</gene>
<dbReference type="Pfam" id="PF01966">
    <property type="entry name" value="HD"/>
    <property type="match status" value="1"/>
</dbReference>
<keyword evidence="7 9" id="KW-0472">Membrane</keyword>
<keyword evidence="4" id="KW-0547">Nucleotide-binding</keyword>
<keyword evidence="2" id="KW-1003">Cell membrane</keyword>
<evidence type="ECO:0000256" key="3">
    <source>
        <dbReference type="ARBA" id="ARBA00022692"/>
    </source>
</evidence>
<evidence type="ECO:0000256" key="2">
    <source>
        <dbReference type="ARBA" id="ARBA00022475"/>
    </source>
</evidence>